<dbReference type="GO" id="GO:0000339">
    <property type="term" value="F:RNA cap binding"/>
    <property type="evidence" value="ECO:0007669"/>
    <property type="project" value="InterPro"/>
</dbReference>
<dbReference type="Gene3D" id="1.10.10.10">
    <property type="entry name" value="Winged helix-like DNA-binding domain superfamily/Winged helix DNA-binding domain"/>
    <property type="match status" value="1"/>
</dbReference>
<dbReference type="InterPro" id="IPR045180">
    <property type="entry name" value="La_dom_prot"/>
</dbReference>
<dbReference type="OrthoDB" id="340227at2759"/>
<keyword evidence="1 2" id="KW-0694">RNA-binding</keyword>
<dbReference type="Pfam" id="PF05383">
    <property type="entry name" value="La"/>
    <property type="match status" value="1"/>
</dbReference>
<gene>
    <name evidence="5" type="ORF">LOCC1_G001432</name>
</gene>
<accession>A0A8H8UH38</accession>
<protein>
    <submittedName>
        <fullName evidence="5">Putative HTH La-type RNA-binding protein</fullName>
    </submittedName>
</protein>
<feature type="compositionally biased region" description="Basic and acidic residues" evidence="3">
    <location>
        <begin position="264"/>
        <end position="278"/>
    </location>
</feature>
<feature type="compositionally biased region" description="Basic and acidic residues" evidence="3">
    <location>
        <begin position="524"/>
        <end position="538"/>
    </location>
</feature>
<sequence>MSSTTSRSAAEAAPAPPTFSYAQAAKSRGSSANASAVASNQAASGISTPAKGTNTLINTPSGGSERGDQSVNGSIEAPIRVEQSGDGSNTESKVASSIKSVSRPVSPSLGTASTSTLPKEDDDFILVGGPIESGRDKIPQDKPTNEKHSEGNEGKKGKKGKKQKKDEKGAAEKEKEEVKPEVFVPAPLPTVNFWQKRKAEASKKPAAVTQTPQAEPAASNDTGKSPDNKRRGKSIGVEESEKPVGLAQNGVAKDVLSPSKSQKKNTEGSGKVKEDQLTKRYGARGSRGPEEKSSASPLPPPVEDSMSWPTPETALEEEKRKVSEKVDKEDKDENGSKGPRPKEKWVPVPYVPSVAFNTPLPSRGGRGRGGARGGRTEAAGRSIHAAGDKAQNTAIGTPSAESEKHLSRGEAPRAASLPPNSAAKRLPSDQSGAKDQRKPSVTTGTEKSKSGASKGESGVSAEFTANANGLDTNPDLPRGEHSRDFKSEQGVSLDSNGRNAIDRRSEPNARAFEQSKEGGSYGKDSNRERGDGRSERGRGGFRGSRGHNNFQNGQQHPQHIFTNGHGAQPSNGYPVRSAGPYSPPLQPPPFSNQYAMPPSRGGRGGSSRSQSIPNGANIYGRYASNGAPGSQHMPSVQTSNQMYDYQPMQSMSATPFNPYIDHVSVLAMVTMQMEYYFSIDNLCKDMFLRQNMDSQGFVLLSKVANFRRLQALTQEFELIRHACEQSDMIDLVRGDDNLDRVRRKEGWEKWVMAMEERHETAKNDGPAQVFRPQRSHQMGSMMMPGNHAMSPPPFSPNGTEFRPYGNGAPVAPIMNGNGNNYHPETPLSAAVPDFAPGLLPLNGAPDPLEVETTFSDEEVANLTLVFAQPKGSDESKPKLPFHNASSRTFSNGSIDGRSIAEEIDDNRQGRAHTNGARNTEASPDAIRRSRSPFSPISPTKTAFDNAPPVMWVKGQRQQAPVSEQNSEESYMAFRARALKHRDASAHGETHADMKLLYEFWSHFLCRNFNLTMYNEFRSYAFEDSRTNALSGMKNLISYYDEILNSKKKVIPETLARHYVELVKSEDANDRPAFERLRAAWRNGALDMKSRKKIDNFVDQKLKEELERAPKQKSDSS</sequence>
<feature type="compositionally biased region" description="Polar residues" evidence="3">
    <location>
        <begin position="46"/>
        <end position="62"/>
    </location>
</feature>
<feature type="compositionally biased region" description="Polar residues" evidence="3">
    <location>
        <begin position="489"/>
        <end position="498"/>
    </location>
</feature>
<feature type="compositionally biased region" description="Polar residues" evidence="3">
    <location>
        <begin position="547"/>
        <end position="561"/>
    </location>
</feature>
<evidence type="ECO:0000313" key="6">
    <source>
        <dbReference type="Proteomes" id="UP000443090"/>
    </source>
</evidence>
<dbReference type="InterPro" id="IPR006607">
    <property type="entry name" value="DM15"/>
</dbReference>
<feature type="compositionally biased region" description="Low complexity" evidence="3">
    <location>
        <begin position="1"/>
        <end position="13"/>
    </location>
</feature>
<dbReference type="SMART" id="SM00684">
    <property type="entry name" value="DM15"/>
    <property type="match status" value="2"/>
</dbReference>
<dbReference type="PANTHER" id="PTHR22792:SF132">
    <property type="entry name" value="LA-RELATED PROTEIN 1"/>
    <property type="match status" value="1"/>
</dbReference>
<dbReference type="CDD" id="cd07323">
    <property type="entry name" value="LAM"/>
    <property type="match status" value="1"/>
</dbReference>
<dbReference type="InterPro" id="IPR036390">
    <property type="entry name" value="WH_DNA-bd_sf"/>
</dbReference>
<dbReference type="GO" id="GO:0045727">
    <property type="term" value="P:positive regulation of translation"/>
    <property type="evidence" value="ECO:0007669"/>
    <property type="project" value="TreeGrafter"/>
</dbReference>
<feature type="compositionally biased region" description="Basic and acidic residues" evidence="3">
    <location>
        <begin position="477"/>
        <end position="487"/>
    </location>
</feature>
<dbReference type="EMBL" id="QGMI01000052">
    <property type="protein sequence ID" value="TVY48281.1"/>
    <property type="molecule type" value="Genomic_DNA"/>
</dbReference>
<dbReference type="GO" id="GO:0048255">
    <property type="term" value="P:mRNA stabilization"/>
    <property type="evidence" value="ECO:0007669"/>
    <property type="project" value="InterPro"/>
</dbReference>
<dbReference type="Pfam" id="PF21071">
    <property type="entry name" value="LARP1_HEAT"/>
    <property type="match status" value="1"/>
</dbReference>
<feature type="compositionally biased region" description="Polar residues" evidence="3">
    <location>
        <begin position="208"/>
        <end position="223"/>
    </location>
</feature>
<proteinExistence type="predicted"/>
<evidence type="ECO:0000259" key="4">
    <source>
        <dbReference type="PROSITE" id="PS50961"/>
    </source>
</evidence>
<feature type="compositionally biased region" description="Low complexity" evidence="3">
    <location>
        <begin position="27"/>
        <end position="45"/>
    </location>
</feature>
<feature type="compositionally biased region" description="Polar residues" evidence="3">
    <location>
        <begin position="85"/>
        <end position="117"/>
    </location>
</feature>
<dbReference type="SMART" id="SM00715">
    <property type="entry name" value="LA"/>
    <property type="match status" value="1"/>
</dbReference>
<evidence type="ECO:0000256" key="2">
    <source>
        <dbReference type="PROSITE-ProRule" id="PRU00332"/>
    </source>
</evidence>
<feature type="compositionally biased region" description="Basic and acidic residues" evidence="3">
    <location>
        <begin position="133"/>
        <end position="155"/>
    </location>
</feature>
<dbReference type="PROSITE" id="PS50961">
    <property type="entry name" value="HTH_LA"/>
    <property type="match status" value="1"/>
</dbReference>
<feature type="compositionally biased region" description="Pro residues" evidence="3">
    <location>
        <begin position="581"/>
        <end position="590"/>
    </location>
</feature>
<feature type="compositionally biased region" description="Basic and acidic residues" evidence="3">
    <location>
        <begin position="316"/>
        <end position="345"/>
    </location>
</feature>
<keyword evidence="6" id="KW-1185">Reference proteome</keyword>
<feature type="region of interest" description="Disordered" evidence="3">
    <location>
        <begin position="1"/>
        <end position="635"/>
    </location>
</feature>
<feature type="compositionally biased region" description="Polar residues" evidence="3">
    <location>
        <begin position="390"/>
        <end position="400"/>
    </location>
</feature>
<dbReference type="AlphaFoldDB" id="A0A8H8UH38"/>
<feature type="compositionally biased region" description="Basic and acidic residues" evidence="3">
    <location>
        <begin position="401"/>
        <end position="411"/>
    </location>
</feature>
<dbReference type="Proteomes" id="UP000443090">
    <property type="component" value="Unassembled WGS sequence"/>
</dbReference>
<evidence type="ECO:0000256" key="1">
    <source>
        <dbReference type="ARBA" id="ARBA00022884"/>
    </source>
</evidence>
<comment type="caution">
    <text evidence="5">The sequence shown here is derived from an EMBL/GenBank/DDBJ whole genome shotgun (WGS) entry which is preliminary data.</text>
</comment>
<dbReference type="InterPro" id="IPR006630">
    <property type="entry name" value="La_HTH"/>
</dbReference>
<dbReference type="SUPFAM" id="SSF46785">
    <property type="entry name" value="Winged helix' DNA-binding domain"/>
    <property type="match status" value="1"/>
</dbReference>
<feature type="region of interest" description="Disordered" evidence="3">
    <location>
        <begin position="870"/>
        <end position="939"/>
    </location>
</feature>
<dbReference type="InterPro" id="IPR036388">
    <property type="entry name" value="WH-like_DNA-bd_sf"/>
</dbReference>
<feature type="domain" description="HTH La-type RNA-binding" evidence="4">
    <location>
        <begin position="659"/>
        <end position="753"/>
    </location>
</feature>
<dbReference type="GO" id="GO:0010494">
    <property type="term" value="C:cytoplasmic stress granule"/>
    <property type="evidence" value="ECO:0007669"/>
    <property type="project" value="TreeGrafter"/>
</dbReference>
<evidence type="ECO:0000256" key="3">
    <source>
        <dbReference type="SAM" id="MobiDB-lite"/>
    </source>
</evidence>
<feature type="compositionally biased region" description="Low complexity" evidence="3">
    <location>
        <begin position="442"/>
        <end position="462"/>
    </location>
</feature>
<reference evidence="5 6" key="1">
    <citation type="submission" date="2018-05" db="EMBL/GenBank/DDBJ databases">
        <title>Genome sequencing and assembly of the regulated plant pathogen Lachnellula willkommii and related sister species for the development of diagnostic species identification markers.</title>
        <authorList>
            <person name="Giroux E."/>
            <person name="Bilodeau G."/>
        </authorList>
    </citation>
    <scope>NUCLEOTIDE SEQUENCE [LARGE SCALE GENOMIC DNA]</scope>
    <source>
        <strain evidence="5 6">CBS 160.35</strain>
    </source>
</reference>
<feature type="compositionally biased region" description="Polar residues" evidence="3">
    <location>
        <begin position="883"/>
        <end position="893"/>
    </location>
</feature>
<dbReference type="PANTHER" id="PTHR22792">
    <property type="entry name" value="LUPUS LA PROTEIN-RELATED"/>
    <property type="match status" value="1"/>
</dbReference>
<evidence type="ECO:0000313" key="5">
    <source>
        <dbReference type="EMBL" id="TVY48281.1"/>
    </source>
</evidence>
<feature type="compositionally biased region" description="Basic and acidic residues" evidence="3">
    <location>
        <begin position="164"/>
        <end position="180"/>
    </location>
</feature>
<dbReference type="GO" id="GO:0005829">
    <property type="term" value="C:cytosol"/>
    <property type="evidence" value="ECO:0007669"/>
    <property type="project" value="TreeGrafter"/>
</dbReference>
<name>A0A8H8UH38_9HELO</name>
<organism evidence="5 6">
    <name type="scientific">Lachnellula occidentalis</name>
    <dbReference type="NCBI Taxonomy" id="215460"/>
    <lineage>
        <taxon>Eukaryota</taxon>
        <taxon>Fungi</taxon>
        <taxon>Dikarya</taxon>
        <taxon>Ascomycota</taxon>
        <taxon>Pezizomycotina</taxon>
        <taxon>Leotiomycetes</taxon>
        <taxon>Helotiales</taxon>
        <taxon>Lachnaceae</taxon>
        <taxon>Lachnellula</taxon>
    </lineage>
</organism>